<dbReference type="InterPro" id="IPR006752">
    <property type="entry name" value="Arch_fla_DE"/>
</dbReference>
<evidence type="ECO:0000256" key="2">
    <source>
        <dbReference type="ARBA" id="ARBA00022440"/>
    </source>
</evidence>
<feature type="domain" description="Archaeal flagella protein FlaD/E" evidence="3">
    <location>
        <begin position="460"/>
        <end position="549"/>
    </location>
</feature>
<dbReference type="SUPFAM" id="SSF58104">
    <property type="entry name" value="Methyl-accepting chemotaxis protein (MCP) signaling domain"/>
    <property type="match status" value="1"/>
</dbReference>
<dbReference type="PANTHER" id="PTHR40698">
    <property type="entry name" value="FLAGELLA-RELATED PROTEIN E-RELATED-RELATED"/>
    <property type="match status" value="1"/>
</dbReference>
<protein>
    <submittedName>
        <fullName evidence="4">Archaellum component FlaD/FlaE</fullName>
    </submittedName>
</protein>
<dbReference type="InterPro" id="IPR052494">
    <property type="entry name" value="Flagella_assembly_related"/>
</dbReference>
<organism evidence="4 5">
    <name type="scientific">Methanolobus vulcani</name>
    <dbReference type="NCBI Taxonomy" id="38026"/>
    <lineage>
        <taxon>Archaea</taxon>
        <taxon>Methanobacteriati</taxon>
        <taxon>Methanobacteriota</taxon>
        <taxon>Stenosarchaea group</taxon>
        <taxon>Methanomicrobia</taxon>
        <taxon>Methanosarcinales</taxon>
        <taxon>Methanosarcinaceae</taxon>
        <taxon>Methanolobus</taxon>
    </lineage>
</organism>
<evidence type="ECO:0000313" key="4">
    <source>
        <dbReference type="EMBL" id="SDG35935.1"/>
    </source>
</evidence>
<comment type="caution">
    <text evidence="4">The sequence shown here is derived from an EMBL/GenBank/DDBJ whole genome shotgun (WGS) entry which is preliminary data.</text>
</comment>
<accession>A0A7Z7B1C3</accession>
<dbReference type="GO" id="GO:0097589">
    <property type="term" value="C:archaeal-type flagellum"/>
    <property type="evidence" value="ECO:0007669"/>
    <property type="project" value="UniProtKB-SubCell"/>
</dbReference>
<proteinExistence type="predicted"/>
<dbReference type="GO" id="GO:0097588">
    <property type="term" value="P:archaeal or bacterial-type flagellum-dependent cell motility"/>
    <property type="evidence" value="ECO:0007669"/>
    <property type="project" value="InterPro"/>
</dbReference>
<dbReference type="PANTHER" id="PTHR40698:SF1">
    <property type="entry name" value="FLAGELLA-RELATED PROTEIN D-RELATED"/>
    <property type="match status" value="1"/>
</dbReference>
<sequence length="576" mass="64149">MGSFKKNLEGISGITKGFLKNLTKGKSLIERMEDMREEVDVAESVRHNAESKPAITSNASPFDANPFELSENTNVHVNPFMENEDDGTVSAIRQVTPIENPILEMREEYLLDKDDFGNNASIDALSGNGELTADASISSIDAENSSLAVNDMITDAVTKANSSDNMPGSNELFIQDYGQDSFLKQTELEAEGENALEVSAVPDEVSIQEKTSSTSGMELSRKVFTKELNDIRTTTNKKFEDVEGDLGGLKESLSDMNLHISSIHAEIEGFSNKISEITGSVASAVSSSENILSQSNSRFDAVDGKVAQVENKISEFDSSISMLQSDNVSMKTDLSQIDESISELVGSYTALLAQLHESLQENESKFAVLAELSSKIDSFGPRVELIEKMQEESRSTSKEFSRSMSSMVDNLGKVSSEFQEFRQETEEKNTAVLEKLDSLTEYMESELKKLGARSYKGFGQNVHLSNIVKNSSNMKLCMEWLEFLMELVGRNNLPDILSYYEELGWITEKVRMELLHYAEGIDFYMEKPDWKLTPDDHVKSIWFIESLAGMKVDKNRLSVIERDIEKVKKGSEIYGI</sequence>
<reference evidence="4 5" key="1">
    <citation type="submission" date="2016-10" db="EMBL/GenBank/DDBJ databases">
        <authorList>
            <person name="Varghese N."/>
            <person name="Submissions S."/>
        </authorList>
    </citation>
    <scope>NUCLEOTIDE SEQUENCE [LARGE SCALE GENOMIC DNA]</scope>
    <source>
        <strain evidence="4 5">PL 12/M</strain>
    </source>
</reference>
<name>A0A7Z7B1C3_9EURY</name>
<evidence type="ECO:0000256" key="1">
    <source>
        <dbReference type="ARBA" id="ARBA00004618"/>
    </source>
</evidence>
<gene>
    <name evidence="4" type="ORF">SAMN04488589_2811</name>
</gene>
<dbReference type="EMBL" id="FNCA01000013">
    <property type="protein sequence ID" value="SDG35935.1"/>
    <property type="molecule type" value="Genomic_DNA"/>
</dbReference>
<dbReference type="Pfam" id="PF04659">
    <property type="entry name" value="Arch_fla_DE"/>
    <property type="match status" value="1"/>
</dbReference>
<evidence type="ECO:0000313" key="5">
    <source>
        <dbReference type="Proteomes" id="UP000199259"/>
    </source>
</evidence>
<comment type="subcellular location">
    <subcellularLocation>
        <location evidence="1">Archaeal flagellum</location>
    </subcellularLocation>
</comment>
<keyword evidence="5" id="KW-1185">Reference proteome</keyword>
<dbReference type="Gene3D" id="1.10.287.1490">
    <property type="match status" value="1"/>
</dbReference>
<evidence type="ECO:0000259" key="3">
    <source>
        <dbReference type="Pfam" id="PF04659"/>
    </source>
</evidence>
<keyword evidence="2" id="KW-0974">Archaeal flagellum</keyword>
<dbReference type="Proteomes" id="UP000199259">
    <property type="component" value="Unassembled WGS sequence"/>
</dbReference>
<dbReference type="AlphaFoldDB" id="A0A7Z7B1C3"/>